<keyword evidence="2 4" id="KW-0808">Transferase</keyword>
<dbReference type="GO" id="GO:0008757">
    <property type="term" value="F:S-adenosylmethionine-dependent methyltransferase activity"/>
    <property type="evidence" value="ECO:0007669"/>
    <property type="project" value="TreeGrafter"/>
</dbReference>
<dbReference type="Proteomes" id="UP000078225">
    <property type="component" value="Unassembled WGS sequence"/>
</dbReference>
<evidence type="ECO:0000313" key="4">
    <source>
        <dbReference type="EMBL" id="OAT78352.1"/>
    </source>
</evidence>
<name>A0A1B7L7L0_9ENTR</name>
<dbReference type="PANTHER" id="PTHR10509:SF14">
    <property type="entry name" value="CAFFEOYL-COA O-METHYLTRANSFERASE 3-RELATED"/>
    <property type="match status" value="1"/>
</dbReference>
<dbReference type="InterPro" id="IPR002935">
    <property type="entry name" value="SAM_O-MeTrfase"/>
</dbReference>
<evidence type="ECO:0000313" key="5">
    <source>
        <dbReference type="Proteomes" id="UP000078225"/>
    </source>
</evidence>
<dbReference type="Gene3D" id="3.40.50.150">
    <property type="entry name" value="Vaccinia Virus protein VP39"/>
    <property type="match status" value="1"/>
</dbReference>
<keyword evidence="1 4" id="KW-0489">Methyltransferase</keyword>
<evidence type="ECO:0000256" key="1">
    <source>
        <dbReference type="ARBA" id="ARBA00022603"/>
    </source>
</evidence>
<dbReference type="GO" id="GO:0008171">
    <property type="term" value="F:O-methyltransferase activity"/>
    <property type="evidence" value="ECO:0007669"/>
    <property type="project" value="InterPro"/>
</dbReference>
<dbReference type="SUPFAM" id="SSF53335">
    <property type="entry name" value="S-adenosyl-L-methionine-dependent methyltransferases"/>
    <property type="match status" value="1"/>
</dbReference>
<keyword evidence="3" id="KW-0949">S-adenosyl-L-methionine</keyword>
<dbReference type="InterPro" id="IPR029063">
    <property type="entry name" value="SAM-dependent_MTases_sf"/>
</dbReference>
<sequence length="219" mass="23770">MQEQWSAVDNWLMSALLPQDEILERVLKNNQQAGLPAIDVSPTQGQFLAMLITISGAQRILEIGTLGGYSAIWMARALPEGGKIVSLEFDPHHGRIAQQNIDLAGVTGKAEIIIGPALKSLPGLVQQPPFDFIFIDADKRNNPAYLDWALRLSRPGTLIFGDNVVRNGAITDAQHPDPHVQGIQAFLQDAGQSGRLTATALQTTGIKGWDGFMLARVNE</sequence>
<organism evidence="4 5">
    <name type="scientific">Mangrovibacter phragmitis</name>
    <dbReference type="NCBI Taxonomy" id="1691903"/>
    <lineage>
        <taxon>Bacteria</taxon>
        <taxon>Pseudomonadati</taxon>
        <taxon>Pseudomonadota</taxon>
        <taxon>Gammaproteobacteria</taxon>
        <taxon>Enterobacterales</taxon>
        <taxon>Enterobacteriaceae</taxon>
        <taxon>Mangrovibacter</taxon>
    </lineage>
</organism>
<reference evidence="5" key="1">
    <citation type="submission" date="2016-05" db="EMBL/GenBank/DDBJ databases">
        <authorList>
            <person name="Behera P."/>
            <person name="Vaishampayan P."/>
            <person name="Singh N."/>
            <person name="Raina V."/>
            <person name="Suar M."/>
            <person name="Pattnaik A."/>
            <person name="Rastogi G."/>
        </authorList>
    </citation>
    <scope>NUCLEOTIDE SEQUENCE [LARGE SCALE GENOMIC DNA]</scope>
    <source>
        <strain evidence="5">MP23</strain>
    </source>
</reference>
<dbReference type="Pfam" id="PF01596">
    <property type="entry name" value="Methyltransf_3"/>
    <property type="match status" value="1"/>
</dbReference>
<proteinExistence type="predicted"/>
<dbReference type="PANTHER" id="PTHR10509">
    <property type="entry name" value="O-METHYLTRANSFERASE-RELATED"/>
    <property type="match status" value="1"/>
</dbReference>
<evidence type="ECO:0000256" key="3">
    <source>
        <dbReference type="ARBA" id="ARBA00022691"/>
    </source>
</evidence>
<keyword evidence="5" id="KW-1185">Reference proteome</keyword>
<comment type="caution">
    <text evidence="4">The sequence shown here is derived from an EMBL/GenBank/DDBJ whole genome shotgun (WGS) entry which is preliminary data.</text>
</comment>
<dbReference type="EMBL" id="LYRP01000001">
    <property type="protein sequence ID" value="OAT78352.1"/>
    <property type="molecule type" value="Genomic_DNA"/>
</dbReference>
<gene>
    <name evidence="4" type="ORF">A9B99_01040</name>
</gene>
<dbReference type="CDD" id="cd02440">
    <property type="entry name" value="AdoMet_MTases"/>
    <property type="match status" value="1"/>
</dbReference>
<dbReference type="PROSITE" id="PS51682">
    <property type="entry name" value="SAM_OMT_I"/>
    <property type="match status" value="1"/>
</dbReference>
<dbReference type="RefSeq" id="WP_064593808.1">
    <property type="nucleotide sequence ID" value="NZ_CP134782.1"/>
</dbReference>
<evidence type="ECO:0000256" key="2">
    <source>
        <dbReference type="ARBA" id="ARBA00022679"/>
    </source>
</evidence>
<dbReference type="OrthoDB" id="9799672at2"/>
<dbReference type="InterPro" id="IPR050362">
    <property type="entry name" value="Cation-dep_OMT"/>
</dbReference>
<protein>
    <submittedName>
        <fullName evidence="4">Methyltransferase</fullName>
    </submittedName>
</protein>
<dbReference type="GO" id="GO:0032259">
    <property type="term" value="P:methylation"/>
    <property type="evidence" value="ECO:0007669"/>
    <property type="project" value="UniProtKB-KW"/>
</dbReference>
<dbReference type="AlphaFoldDB" id="A0A1B7L7L0"/>
<accession>A0A1B7L7L0</accession>
<dbReference type="STRING" id="1691903.A9B99_01040"/>